<evidence type="ECO:0000313" key="2">
    <source>
        <dbReference type="EMBL" id="CAF0903102.1"/>
    </source>
</evidence>
<keyword evidence="4" id="KW-1185">Reference proteome</keyword>
<proteinExistence type="predicted"/>
<dbReference type="EMBL" id="CAJNOJ010000033">
    <property type="protein sequence ID" value="CAF0903102.1"/>
    <property type="molecule type" value="Genomic_DNA"/>
</dbReference>
<reference evidence="3" key="1">
    <citation type="submission" date="2021-02" db="EMBL/GenBank/DDBJ databases">
        <authorList>
            <person name="Nowell W R."/>
        </authorList>
    </citation>
    <scope>NUCLEOTIDE SEQUENCE</scope>
</reference>
<feature type="region of interest" description="Disordered" evidence="1">
    <location>
        <begin position="126"/>
        <end position="148"/>
    </location>
</feature>
<evidence type="ECO:0000256" key="1">
    <source>
        <dbReference type="SAM" id="MobiDB-lite"/>
    </source>
</evidence>
<protein>
    <submittedName>
        <fullName evidence="3">Uncharacterized protein</fullName>
    </submittedName>
</protein>
<dbReference type="Proteomes" id="UP000663852">
    <property type="component" value="Unassembled WGS sequence"/>
</dbReference>
<dbReference type="EMBL" id="CAJNOR010000821">
    <property type="protein sequence ID" value="CAF1015005.1"/>
    <property type="molecule type" value="Genomic_DNA"/>
</dbReference>
<dbReference type="Proteomes" id="UP000663828">
    <property type="component" value="Unassembled WGS sequence"/>
</dbReference>
<evidence type="ECO:0000313" key="4">
    <source>
        <dbReference type="Proteomes" id="UP000663828"/>
    </source>
</evidence>
<sequence>MNTTNLKVIPVCDLSNVSLESSKLHVLSDDNNHLKEDIVHSATKLVSDNVSRQLTSTNSSIVPHFSSTIAPRIPLQTSLSTIIVQEVLAKESNTPLQCRSLHNNIQELVEQLNVCLATVNHLIQSEEKRKKTTRKRNRAQKRRLNSPANLRRQAKFLENIEPYDENLCIPSVYHNQHEDLQRCLLIYNRSEVDRRRCGHVHTLDNVE</sequence>
<feature type="compositionally biased region" description="Basic residues" evidence="1">
    <location>
        <begin position="130"/>
        <end position="144"/>
    </location>
</feature>
<dbReference type="AlphaFoldDB" id="A0A814HWU8"/>
<accession>A0A814HWU8</accession>
<organism evidence="3 4">
    <name type="scientific">Adineta ricciae</name>
    <name type="common">Rotifer</name>
    <dbReference type="NCBI Taxonomy" id="249248"/>
    <lineage>
        <taxon>Eukaryota</taxon>
        <taxon>Metazoa</taxon>
        <taxon>Spiralia</taxon>
        <taxon>Gnathifera</taxon>
        <taxon>Rotifera</taxon>
        <taxon>Eurotatoria</taxon>
        <taxon>Bdelloidea</taxon>
        <taxon>Adinetida</taxon>
        <taxon>Adinetidae</taxon>
        <taxon>Adineta</taxon>
    </lineage>
</organism>
<comment type="caution">
    <text evidence="3">The sequence shown here is derived from an EMBL/GenBank/DDBJ whole genome shotgun (WGS) entry which is preliminary data.</text>
</comment>
<evidence type="ECO:0000313" key="3">
    <source>
        <dbReference type="EMBL" id="CAF1015005.1"/>
    </source>
</evidence>
<gene>
    <name evidence="2" type="ORF">EDS130_LOCUS9879</name>
    <name evidence="3" type="ORF">XAT740_LOCUS13926</name>
</gene>
<name>A0A814HWU8_ADIRI</name>